<dbReference type="EMBL" id="QXFU01001205">
    <property type="protein sequence ID" value="KAE9007916.1"/>
    <property type="molecule type" value="Genomic_DNA"/>
</dbReference>
<evidence type="ECO:0000313" key="3">
    <source>
        <dbReference type="Proteomes" id="UP000435112"/>
    </source>
</evidence>
<accession>A0A6A3KKI8</accession>
<dbReference type="Proteomes" id="UP000435112">
    <property type="component" value="Unassembled WGS sequence"/>
</dbReference>
<organism evidence="2 3">
    <name type="scientific">Phytophthora rubi</name>
    <dbReference type="NCBI Taxonomy" id="129364"/>
    <lineage>
        <taxon>Eukaryota</taxon>
        <taxon>Sar</taxon>
        <taxon>Stramenopiles</taxon>
        <taxon>Oomycota</taxon>
        <taxon>Peronosporomycetes</taxon>
        <taxon>Peronosporales</taxon>
        <taxon>Peronosporaceae</taxon>
        <taxon>Phytophthora</taxon>
    </lineage>
</organism>
<feature type="region of interest" description="Disordered" evidence="1">
    <location>
        <begin position="106"/>
        <end position="203"/>
    </location>
</feature>
<sequence length="216" mass="24157">MFKSLLRCIRRLFSRIKPKHREDQLQRRTEYGADIDIEEALAEQLEIQRRSGRVLSSTASIAAALRQRPREDIPVFSTHLGNDEHRAPSDPAIKAAVEEMQSLTPGYIGQTGEKPESLVNGVVSKRVPSSRISSSRGSSFKAPSSVPEDGEPEVETETKDKENDKDKRDEWQHPLRAEASAGRLEQHHRRHQAGQEVERAARGEHGIMCVGFACAS</sequence>
<reference evidence="2 3" key="1">
    <citation type="submission" date="2018-09" db="EMBL/GenBank/DDBJ databases">
        <title>Genomic investigation of the strawberry pathogen Phytophthora fragariae indicates pathogenicity is determined by transcriptional variation in three key races.</title>
        <authorList>
            <person name="Adams T.M."/>
            <person name="Armitage A.D."/>
            <person name="Sobczyk M.K."/>
            <person name="Bates H.J."/>
            <person name="Dunwell J.M."/>
            <person name="Nellist C.F."/>
            <person name="Harrison R.J."/>
        </authorList>
    </citation>
    <scope>NUCLEOTIDE SEQUENCE [LARGE SCALE GENOMIC DNA]</scope>
    <source>
        <strain evidence="2 3">SCRP324</strain>
    </source>
</reference>
<dbReference type="OrthoDB" id="165109at2759"/>
<evidence type="ECO:0000256" key="1">
    <source>
        <dbReference type="SAM" id="MobiDB-lite"/>
    </source>
</evidence>
<feature type="compositionally biased region" description="Low complexity" evidence="1">
    <location>
        <begin position="122"/>
        <end position="139"/>
    </location>
</feature>
<proteinExistence type="predicted"/>
<comment type="caution">
    <text evidence="2">The sequence shown here is derived from an EMBL/GenBank/DDBJ whole genome shotgun (WGS) entry which is preliminary data.</text>
</comment>
<evidence type="ECO:0000313" key="2">
    <source>
        <dbReference type="EMBL" id="KAE9007916.1"/>
    </source>
</evidence>
<name>A0A6A3KKI8_9STRA</name>
<feature type="compositionally biased region" description="Basic and acidic residues" evidence="1">
    <location>
        <begin position="156"/>
        <end position="176"/>
    </location>
</feature>
<protein>
    <submittedName>
        <fullName evidence="2">Uncharacterized protein</fullName>
    </submittedName>
</protein>
<gene>
    <name evidence="2" type="ORF">PR002_g16061</name>
</gene>
<dbReference type="AlphaFoldDB" id="A0A6A3KKI8"/>